<evidence type="ECO:0000313" key="9">
    <source>
        <dbReference type="Proteomes" id="UP000242447"/>
    </source>
</evidence>
<dbReference type="InterPro" id="IPR008988">
    <property type="entry name" value="Transcriptional_repressor_C"/>
</dbReference>
<evidence type="ECO:0000256" key="6">
    <source>
        <dbReference type="ARBA" id="ARBA00047846"/>
    </source>
</evidence>
<keyword evidence="2" id="KW-0547">Nucleotide-binding</keyword>
<dbReference type="GO" id="GO:0004077">
    <property type="term" value="F:biotin--[biotin carboxyl-carrier protein] ligase activity"/>
    <property type="evidence" value="ECO:0007669"/>
    <property type="project" value="UniProtKB-EC"/>
</dbReference>
<evidence type="ECO:0000256" key="1">
    <source>
        <dbReference type="ARBA" id="ARBA00022598"/>
    </source>
</evidence>
<dbReference type="RefSeq" id="WP_085786640.1">
    <property type="nucleotide sequence ID" value="NZ_CP019937.1"/>
</dbReference>
<dbReference type="NCBIfam" id="TIGR00121">
    <property type="entry name" value="birA_ligase"/>
    <property type="match status" value="1"/>
</dbReference>
<dbReference type="InterPro" id="IPR004408">
    <property type="entry name" value="Biotin_CoA_COase_ligase"/>
</dbReference>
<reference evidence="8 9" key="1">
    <citation type="submission" date="2017-02" db="EMBL/GenBank/DDBJ databases">
        <title>Ketogulonicigenium robustum SPU B003 Genome sequencing and assembly.</title>
        <authorList>
            <person name="Li Y."/>
            <person name="Liu L."/>
            <person name="Wang C."/>
            <person name="Zhang M."/>
            <person name="Zhang T."/>
            <person name="Zhang Y."/>
        </authorList>
    </citation>
    <scope>NUCLEOTIDE SEQUENCE [LARGE SCALE GENOMIC DNA]</scope>
    <source>
        <strain evidence="8 9">SPU_B003</strain>
    </source>
</reference>
<sequence length="249" mass="26554">MTVLDEEWPAGVGRVVHDRIDSTMFEARRMAEAGLTQPTWILALEQTAGHGRRGRAWRHPLGNFAGTIVFRPAGDAHAAGLRSFLMANALRTALAEYVAPTRLGLKWPNDVLLDGGKVAGILLESRTAGAQVDWLAIGIGVNLASAPDPDGSVFAPVALGEAPPSPQEFLPRLARAFAAQEALFAAHGFGPIRQMWLDHAVMLGKPIVARLPNATHEGTFEGLDDDGNLLLRTPQGLRTIAAAEVHFGG</sequence>
<keyword evidence="3" id="KW-0067">ATP-binding</keyword>
<keyword evidence="1 8" id="KW-0436">Ligase</keyword>
<evidence type="ECO:0000256" key="2">
    <source>
        <dbReference type="ARBA" id="ARBA00022741"/>
    </source>
</evidence>
<gene>
    <name evidence="8" type="primary">birA</name>
    <name evidence="8" type="ORF">BVG79_01873</name>
</gene>
<evidence type="ECO:0000256" key="4">
    <source>
        <dbReference type="ARBA" id="ARBA00023267"/>
    </source>
</evidence>
<dbReference type="PANTHER" id="PTHR12835">
    <property type="entry name" value="BIOTIN PROTEIN LIGASE"/>
    <property type="match status" value="1"/>
</dbReference>
<dbReference type="AlphaFoldDB" id="A0A1W6P129"/>
<dbReference type="InterPro" id="IPR003142">
    <property type="entry name" value="BPL_C"/>
</dbReference>
<feature type="domain" description="BPL/LPL catalytic" evidence="7">
    <location>
        <begin position="1"/>
        <end position="185"/>
    </location>
</feature>
<dbReference type="CDD" id="cd16442">
    <property type="entry name" value="BPL"/>
    <property type="match status" value="1"/>
</dbReference>
<evidence type="ECO:0000313" key="8">
    <source>
        <dbReference type="EMBL" id="ARO15215.1"/>
    </source>
</evidence>
<evidence type="ECO:0000259" key="7">
    <source>
        <dbReference type="PROSITE" id="PS51733"/>
    </source>
</evidence>
<dbReference type="GO" id="GO:0005524">
    <property type="term" value="F:ATP binding"/>
    <property type="evidence" value="ECO:0007669"/>
    <property type="project" value="UniProtKB-KW"/>
</dbReference>
<dbReference type="PROSITE" id="PS51733">
    <property type="entry name" value="BPL_LPL_CATALYTIC"/>
    <property type="match status" value="1"/>
</dbReference>
<accession>A0A1W6P129</accession>
<dbReference type="PANTHER" id="PTHR12835:SF5">
    <property type="entry name" value="BIOTIN--PROTEIN LIGASE"/>
    <property type="match status" value="1"/>
</dbReference>
<dbReference type="EC" id="6.3.4.15" evidence="5"/>
<dbReference type="Gene3D" id="3.30.930.10">
    <property type="entry name" value="Bira Bifunctional Protein, Domain 2"/>
    <property type="match status" value="1"/>
</dbReference>
<dbReference type="GO" id="GO:0005737">
    <property type="term" value="C:cytoplasm"/>
    <property type="evidence" value="ECO:0007669"/>
    <property type="project" value="TreeGrafter"/>
</dbReference>
<evidence type="ECO:0000256" key="5">
    <source>
        <dbReference type="ARBA" id="ARBA00024227"/>
    </source>
</evidence>
<evidence type="ECO:0000256" key="3">
    <source>
        <dbReference type="ARBA" id="ARBA00022840"/>
    </source>
</evidence>
<dbReference type="Proteomes" id="UP000242447">
    <property type="component" value="Chromosome"/>
</dbReference>
<dbReference type="SUPFAM" id="SSF55681">
    <property type="entry name" value="Class II aaRS and biotin synthetases"/>
    <property type="match status" value="1"/>
</dbReference>
<comment type="catalytic activity">
    <reaction evidence="6">
        <text>biotin + L-lysyl-[protein] + ATP = N(6)-biotinyl-L-lysyl-[protein] + AMP + diphosphate + H(+)</text>
        <dbReference type="Rhea" id="RHEA:11756"/>
        <dbReference type="Rhea" id="RHEA-COMP:9752"/>
        <dbReference type="Rhea" id="RHEA-COMP:10505"/>
        <dbReference type="ChEBI" id="CHEBI:15378"/>
        <dbReference type="ChEBI" id="CHEBI:29969"/>
        <dbReference type="ChEBI" id="CHEBI:30616"/>
        <dbReference type="ChEBI" id="CHEBI:33019"/>
        <dbReference type="ChEBI" id="CHEBI:57586"/>
        <dbReference type="ChEBI" id="CHEBI:83144"/>
        <dbReference type="ChEBI" id="CHEBI:456215"/>
        <dbReference type="EC" id="6.3.4.15"/>
    </reaction>
</comment>
<dbReference type="EMBL" id="CP019937">
    <property type="protein sequence ID" value="ARO15215.1"/>
    <property type="molecule type" value="Genomic_DNA"/>
</dbReference>
<dbReference type="Gene3D" id="2.30.30.100">
    <property type="match status" value="1"/>
</dbReference>
<dbReference type="Pfam" id="PF03099">
    <property type="entry name" value="BPL_LplA_LipB"/>
    <property type="match status" value="1"/>
</dbReference>
<dbReference type="InterPro" id="IPR045864">
    <property type="entry name" value="aa-tRNA-synth_II/BPL/LPL"/>
</dbReference>
<protein>
    <recommendedName>
        <fullName evidence="5">biotin--[biotin carboxyl-carrier protein] ligase</fullName>
        <ecNumber evidence="5">6.3.4.15</ecNumber>
    </recommendedName>
</protein>
<dbReference type="InterPro" id="IPR004143">
    <property type="entry name" value="BPL_LPL_catalytic"/>
</dbReference>
<dbReference type="OrthoDB" id="9807064at2"/>
<dbReference type="SUPFAM" id="SSF50037">
    <property type="entry name" value="C-terminal domain of transcriptional repressors"/>
    <property type="match status" value="1"/>
</dbReference>
<dbReference type="STRING" id="92947.BVG79_01873"/>
<proteinExistence type="predicted"/>
<name>A0A1W6P129_9RHOB</name>
<organism evidence="8 9">
    <name type="scientific">Ketogulonicigenium robustum</name>
    <dbReference type="NCBI Taxonomy" id="92947"/>
    <lineage>
        <taxon>Bacteria</taxon>
        <taxon>Pseudomonadati</taxon>
        <taxon>Pseudomonadota</taxon>
        <taxon>Alphaproteobacteria</taxon>
        <taxon>Rhodobacterales</taxon>
        <taxon>Roseobacteraceae</taxon>
        <taxon>Ketogulonicigenium</taxon>
    </lineage>
</organism>
<keyword evidence="9" id="KW-1185">Reference proteome</keyword>
<dbReference type="Pfam" id="PF02237">
    <property type="entry name" value="BPL_C"/>
    <property type="match status" value="1"/>
</dbReference>
<dbReference type="KEGG" id="kro:BVG79_01873"/>
<keyword evidence="4" id="KW-0092">Biotin</keyword>